<dbReference type="SMART" id="SM01301">
    <property type="entry name" value="PTPlike_phytase"/>
    <property type="match status" value="3"/>
</dbReference>
<dbReference type="Pfam" id="PF14566">
    <property type="entry name" value="PTPlike_phytase"/>
    <property type="match status" value="3"/>
</dbReference>
<evidence type="ECO:0000313" key="2">
    <source>
        <dbReference type="EMBL" id="KAJ2924646.1"/>
    </source>
</evidence>
<dbReference type="Gene3D" id="3.90.190.10">
    <property type="entry name" value="Protein tyrosine phosphatase superfamily"/>
    <property type="match status" value="3"/>
</dbReference>
<dbReference type="EMBL" id="JANBPK010001211">
    <property type="protein sequence ID" value="KAJ2924646.1"/>
    <property type="molecule type" value="Genomic_DNA"/>
</dbReference>
<dbReference type="PROSITE" id="PS50056">
    <property type="entry name" value="TYR_PHOSPHATASE_2"/>
    <property type="match status" value="1"/>
</dbReference>
<feature type="domain" description="Tyrosine specific protein phosphatases" evidence="1">
    <location>
        <begin position="573"/>
        <end position="637"/>
    </location>
</feature>
<dbReference type="OrthoDB" id="66369at2759"/>
<name>A0A9W8IXD8_9AGAR</name>
<sequence length="1174" mass="131054">MKNDILQEAARYGGVLLTHNEVASDSNGEGAILPTWTAVDVNNVKTSRDLWEHMKTEGWNVDYHRIPIPPDRNIEDNYLDAYLNVIRSTDPTKTSLVFSCGMGAVRTTFAMVAASLVRRKQLIARGMPDPYSLRPTVGGGLATGSSPGSTPNNSQLEARILLSLEQANAQQELNKSLLQLTYLLQQCLPESNSHSALELLMAKPVLLESLRKAYLGNYGVIQSLLGCLDHGLQSKKLVDRVIDATDQVVNLRDDILRYRVMYSLTSMDDARGEGFLNKAVKSLEKYFFMIAFANFIETTADSSQRTFADWLKTRLFVSQISFLRKASGSKLNVFVPVNDLSSLSKTGLETRALVAGTKNNVAISGGQILGDEYSDHVVKHRSGIILRESMLLKSDQWLRESTHVEHGVRGAINFRQIPDSNIYALGQPTAEAIDEVLQRIKASHPTSHRIVWITLREEPIVYINGAPYCLRRERFTLRNMKDYGGISASRLEVLEERLRDDVLAELESFGGRLLLHTETPDGAVVPVWEEVHPEDVMVLKDVMGSRRNFRDGVLQYNRVPITAEKPPEHADLQDLIEIVLRAGTNTPIVVNCQLGRGRSTLASIILVLIRQWLQVNLAVTPAPTSRPSPLRSMSMASAHGGFEAKVAKPRHSYTVINSKLQSISWSFHFLIQVIDLLRVVRRGHAVKTAVDDAIDQCSAVYHLREAIEEAHTRAEEATDEKQKRAYAAKGIHNLRRYFELIIFQAYLQSTEPDTMESFAPIESFVKERPVIKTFEKELLGEGLDALKPLERAGNQEDVADPDEVTQIVQNRSGTILSVSTILKSDFFSNLQKMTLPERIEGSPNFRRVPLALRAVSSDGASSPNDSIDFVIDDTSDKGVCGSGMPTVEGLKRALERVDAGPNGKNTVYWTSLREEPVIYVAGRPHVLRQVTKPLENLEATGVTTGVVEAMEENFKKDVLRELKQGDGRILLHDEVEERPGVFSIIPIWEFVSEDEIMTPRDVFSQIIREGYRIDYSRVAITDEQAPLPDALSQLLDRVQSGVGVAHDFIFNCQMGRGRTTTGMVSACLIASTLKWENRNESLIEDNISLEVYDPMDGPSEEEAYLAGEYKTILHLVGVLSHGKVAKRLTDRAIDLMQDVQNLRKAIYDYKLKVDACQKGTAKFKQLSHVAVNYL</sequence>
<evidence type="ECO:0000313" key="3">
    <source>
        <dbReference type="Proteomes" id="UP001140091"/>
    </source>
</evidence>
<accession>A0A9W8IXD8</accession>
<comment type="caution">
    <text evidence="2">The sequence shown here is derived from an EMBL/GenBank/DDBJ whole genome shotgun (WGS) entry which is preliminary data.</text>
</comment>
<dbReference type="InterPro" id="IPR029021">
    <property type="entry name" value="Prot-tyrosine_phosphatase-like"/>
</dbReference>
<dbReference type="Proteomes" id="UP001140091">
    <property type="component" value="Unassembled WGS sequence"/>
</dbReference>
<proteinExistence type="predicted"/>
<dbReference type="AlphaFoldDB" id="A0A9W8IXD8"/>
<evidence type="ECO:0000259" key="1">
    <source>
        <dbReference type="PROSITE" id="PS50056"/>
    </source>
</evidence>
<reference evidence="2" key="1">
    <citation type="submission" date="2022-06" db="EMBL/GenBank/DDBJ databases">
        <title>Genome Sequence of Candolleomyces eurysporus.</title>
        <authorList>
            <person name="Buettner E."/>
        </authorList>
    </citation>
    <scope>NUCLEOTIDE SEQUENCE</scope>
    <source>
        <strain evidence="2">VTCC 930004</strain>
    </source>
</reference>
<dbReference type="InterPro" id="IPR050561">
    <property type="entry name" value="PTP"/>
</dbReference>
<organism evidence="2 3">
    <name type="scientific">Candolleomyces eurysporus</name>
    <dbReference type="NCBI Taxonomy" id="2828524"/>
    <lineage>
        <taxon>Eukaryota</taxon>
        <taxon>Fungi</taxon>
        <taxon>Dikarya</taxon>
        <taxon>Basidiomycota</taxon>
        <taxon>Agaricomycotina</taxon>
        <taxon>Agaricomycetes</taxon>
        <taxon>Agaricomycetidae</taxon>
        <taxon>Agaricales</taxon>
        <taxon>Agaricineae</taxon>
        <taxon>Psathyrellaceae</taxon>
        <taxon>Candolleomyces</taxon>
    </lineage>
</organism>
<keyword evidence="3" id="KW-1185">Reference proteome</keyword>
<dbReference type="SUPFAM" id="SSF52799">
    <property type="entry name" value="(Phosphotyrosine protein) phosphatases II"/>
    <property type="match status" value="3"/>
</dbReference>
<protein>
    <recommendedName>
        <fullName evidence="1">Tyrosine specific protein phosphatases domain-containing protein</fullName>
    </recommendedName>
</protein>
<dbReference type="CDD" id="cd14496">
    <property type="entry name" value="PTP_paladin"/>
    <property type="match status" value="2"/>
</dbReference>
<dbReference type="InterPro" id="IPR000387">
    <property type="entry name" value="Tyr_Pase_dom"/>
</dbReference>
<gene>
    <name evidence="2" type="ORF">H1R20_g12459</name>
</gene>
<feature type="non-terminal residue" evidence="2">
    <location>
        <position position="1"/>
    </location>
</feature>
<dbReference type="PANTHER" id="PTHR23339">
    <property type="entry name" value="TYROSINE SPECIFIC PROTEIN PHOSPHATASE AND DUAL SPECIFICITY PROTEIN PHOSPHATASE"/>
    <property type="match status" value="1"/>
</dbReference>